<reference evidence="1" key="1">
    <citation type="submission" date="2019-08" db="EMBL/GenBank/DDBJ databases">
        <authorList>
            <person name="Kucharzyk K."/>
            <person name="Murdoch R.W."/>
            <person name="Higgins S."/>
            <person name="Loffler F."/>
        </authorList>
    </citation>
    <scope>NUCLEOTIDE SEQUENCE</scope>
</reference>
<comment type="caution">
    <text evidence="1">The sequence shown here is derived from an EMBL/GenBank/DDBJ whole genome shotgun (WGS) entry which is preliminary data.</text>
</comment>
<dbReference type="EMBL" id="VSSQ01055108">
    <property type="protein sequence ID" value="MPN09014.1"/>
    <property type="molecule type" value="Genomic_DNA"/>
</dbReference>
<sequence length="71" mass="8241">MRPQAHRPNTAVRASKENVAGDYIIVVIHRQGIEQRHQRRVVIRHGLQRVQRIFHQVILANPAILSHIIVK</sequence>
<evidence type="ECO:0000313" key="1">
    <source>
        <dbReference type="EMBL" id="MPN09014.1"/>
    </source>
</evidence>
<dbReference type="AlphaFoldDB" id="A0A645F8T9"/>
<accession>A0A645F8T9</accession>
<gene>
    <name evidence="1" type="ORF">SDC9_156302</name>
</gene>
<protein>
    <submittedName>
        <fullName evidence="1">Uncharacterized protein</fullName>
    </submittedName>
</protein>
<organism evidence="1">
    <name type="scientific">bioreactor metagenome</name>
    <dbReference type="NCBI Taxonomy" id="1076179"/>
    <lineage>
        <taxon>unclassified sequences</taxon>
        <taxon>metagenomes</taxon>
        <taxon>ecological metagenomes</taxon>
    </lineage>
</organism>
<proteinExistence type="predicted"/>
<name>A0A645F8T9_9ZZZZ</name>